<dbReference type="GO" id="GO:0003950">
    <property type="term" value="F:NAD+ poly-ADP-ribosyltransferase activity"/>
    <property type="evidence" value="ECO:0007669"/>
    <property type="project" value="InterPro"/>
</dbReference>
<dbReference type="GO" id="GO:0005634">
    <property type="term" value="C:nucleus"/>
    <property type="evidence" value="ECO:0007669"/>
    <property type="project" value="TreeGrafter"/>
</dbReference>
<evidence type="ECO:0000256" key="1">
    <source>
        <dbReference type="SAM" id="Coils"/>
    </source>
</evidence>
<dbReference type="eggNOG" id="ENOG502S0P0">
    <property type="taxonomic scope" value="Eukaryota"/>
</dbReference>
<keyword evidence="1" id="KW-0175">Coiled coil</keyword>
<feature type="compositionally biased region" description="Low complexity" evidence="2">
    <location>
        <begin position="15"/>
        <end position="71"/>
    </location>
</feature>
<evidence type="ECO:0000313" key="4">
    <source>
        <dbReference type="EMBL" id="EFC40278.1"/>
    </source>
</evidence>
<reference evidence="4 5" key="1">
    <citation type="journal article" date="2010" name="Cell">
        <title>The genome of Naegleria gruberi illuminates early eukaryotic versatility.</title>
        <authorList>
            <person name="Fritz-Laylin L.K."/>
            <person name="Prochnik S.E."/>
            <person name="Ginger M.L."/>
            <person name="Dacks J.B."/>
            <person name="Carpenter M.L."/>
            <person name="Field M.C."/>
            <person name="Kuo A."/>
            <person name="Paredez A."/>
            <person name="Chapman J."/>
            <person name="Pham J."/>
            <person name="Shu S."/>
            <person name="Neupane R."/>
            <person name="Cipriano M."/>
            <person name="Mancuso J."/>
            <person name="Tu H."/>
            <person name="Salamov A."/>
            <person name="Lindquist E."/>
            <person name="Shapiro H."/>
            <person name="Lucas S."/>
            <person name="Grigoriev I.V."/>
            <person name="Cande W.Z."/>
            <person name="Fulton C."/>
            <person name="Rokhsar D.S."/>
            <person name="Dawson S.C."/>
        </authorList>
    </citation>
    <scope>NUCLEOTIDE SEQUENCE [LARGE SCALE GENOMIC DNA]</scope>
    <source>
        <strain evidence="4 5">NEG-M</strain>
    </source>
</reference>
<sequence length="533" mass="60404">MTSIFNFFKSGGAYSKSSTGAVTNSSSESSSSSDTSNNNSNSNNGTPLSNPPSVDNNNVNNVSPNVNTTTNEQKSMTSQIVEGKSMILSIQPGERPLFDSVDLAELIKLKEHLQYKPSVLNLIAVYQAEIQKHVEYGVKKSNKKVQNYQIEPAPTNTKYVYLTSSGLPGVFCTNNDMIDYSHYQAISKGRCVSHSFDSQELSKIEEVLKKQTSISENSTIVNKRNELENLEKQYTRLMKEKDKLLIDRAAVLSLEELAIIEAEEGSIRRTNGEDNDEWEIERKKRIIENERKLIEKRLVEAKKHKNVRFYCKGELDYLTKWNDHFVKTNSETTPKGVDQLLRYNFSPTNVFDLGAEEIHFRFCESQLHRLASSPMYGSSYPTARVVKVDYIVNPVIMKRFNACKQELAEKHGFMLESMKPLLLFHGTSDANMENILKTNFLLNKIGSTTDMGYYGKGFYFSEYPGLSMAYARNQYLLICMVLIGKAFHMNQVETGRAIEPGYDSHVAPDGCSEVIIFNPDQIIPLYKIEWAQN</sequence>
<evidence type="ECO:0000313" key="5">
    <source>
        <dbReference type="Proteomes" id="UP000006671"/>
    </source>
</evidence>
<evidence type="ECO:0000259" key="3">
    <source>
        <dbReference type="Pfam" id="PF00644"/>
    </source>
</evidence>
<dbReference type="OrthoDB" id="10256774at2759"/>
<dbReference type="GeneID" id="8854844"/>
<keyword evidence="5" id="KW-1185">Reference proteome</keyword>
<dbReference type="AlphaFoldDB" id="D2VS45"/>
<dbReference type="PANTHER" id="PTHR45740">
    <property type="entry name" value="POLY [ADP-RIBOSE] POLYMERASE"/>
    <property type="match status" value="1"/>
</dbReference>
<dbReference type="SUPFAM" id="SSF56399">
    <property type="entry name" value="ADP-ribosylation"/>
    <property type="match status" value="1"/>
</dbReference>
<dbReference type="GO" id="GO:1990404">
    <property type="term" value="F:NAD+-protein mono-ADP-ribosyltransferase activity"/>
    <property type="evidence" value="ECO:0007669"/>
    <property type="project" value="TreeGrafter"/>
</dbReference>
<feature type="coiled-coil region" evidence="1">
    <location>
        <begin position="213"/>
        <end position="247"/>
    </location>
</feature>
<feature type="domain" description="PARP catalytic" evidence="3">
    <location>
        <begin position="382"/>
        <end position="506"/>
    </location>
</feature>
<dbReference type="PANTHER" id="PTHR45740:SF2">
    <property type="entry name" value="POLY [ADP-RIBOSE] POLYMERASE"/>
    <property type="match status" value="1"/>
</dbReference>
<proteinExistence type="predicted"/>
<dbReference type="InterPro" id="IPR012317">
    <property type="entry name" value="Poly(ADP-ribose)pol_cat_dom"/>
</dbReference>
<dbReference type="Proteomes" id="UP000006671">
    <property type="component" value="Unassembled WGS sequence"/>
</dbReference>
<dbReference type="EMBL" id="GG738893">
    <property type="protein sequence ID" value="EFC40278.1"/>
    <property type="molecule type" value="Genomic_DNA"/>
</dbReference>
<organism evidence="5">
    <name type="scientific">Naegleria gruberi</name>
    <name type="common">Amoeba</name>
    <dbReference type="NCBI Taxonomy" id="5762"/>
    <lineage>
        <taxon>Eukaryota</taxon>
        <taxon>Discoba</taxon>
        <taxon>Heterolobosea</taxon>
        <taxon>Tetramitia</taxon>
        <taxon>Eutetramitia</taxon>
        <taxon>Vahlkampfiidae</taxon>
        <taxon>Naegleria</taxon>
    </lineage>
</organism>
<protein>
    <submittedName>
        <fullName evidence="4">Predicted protein</fullName>
    </submittedName>
</protein>
<dbReference type="InParanoid" id="D2VS45"/>
<evidence type="ECO:0000256" key="2">
    <source>
        <dbReference type="SAM" id="MobiDB-lite"/>
    </source>
</evidence>
<accession>D2VS45</accession>
<dbReference type="KEGG" id="ngr:NAEGRDRAFT_71808"/>
<dbReference type="Pfam" id="PF00644">
    <property type="entry name" value="PARP"/>
    <property type="match status" value="1"/>
</dbReference>
<gene>
    <name evidence="4" type="ORF">NAEGRDRAFT_71808</name>
</gene>
<feature type="region of interest" description="Disordered" evidence="2">
    <location>
        <begin position="14"/>
        <end position="77"/>
    </location>
</feature>
<name>D2VS45_NAEGR</name>
<dbReference type="VEuPathDB" id="AmoebaDB:NAEGRDRAFT_71808"/>
<dbReference type="RefSeq" id="XP_002673022.1">
    <property type="nucleotide sequence ID" value="XM_002672976.1"/>
</dbReference>
<dbReference type="InterPro" id="IPR051712">
    <property type="entry name" value="ARTD-AVP"/>
</dbReference>
<dbReference type="Gene3D" id="3.90.228.10">
    <property type="match status" value="1"/>
</dbReference>